<dbReference type="EMBL" id="CP092109">
    <property type="protein sequence ID" value="UWZ81134.1"/>
    <property type="molecule type" value="Genomic_DNA"/>
</dbReference>
<dbReference type="SUPFAM" id="SSF48452">
    <property type="entry name" value="TPR-like"/>
    <property type="match status" value="1"/>
</dbReference>
<evidence type="ECO:0000313" key="2">
    <source>
        <dbReference type="EMBL" id="UWZ81134.1"/>
    </source>
</evidence>
<evidence type="ECO:0000256" key="1">
    <source>
        <dbReference type="SAM" id="MobiDB-lite"/>
    </source>
</evidence>
<dbReference type="Gene3D" id="1.25.40.10">
    <property type="entry name" value="Tetratricopeptide repeat domain"/>
    <property type="match status" value="1"/>
</dbReference>
<dbReference type="InterPro" id="IPR028974">
    <property type="entry name" value="TSP_type-3_rpt"/>
</dbReference>
<dbReference type="RefSeq" id="WP_260749506.1">
    <property type="nucleotide sequence ID" value="NZ_CP092109.1"/>
</dbReference>
<gene>
    <name evidence="2" type="ORF">L9S41_06990</name>
</gene>
<organism evidence="2 3">
    <name type="scientific">Geoalkalibacter halelectricus</name>
    <dbReference type="NCBI Taxonomy" id="2847045"/>
    <lineage>
        <taxon>Bacteria</taxon>
        <taxon>Pseudomonadati</taxon>
        <taxon>Thermodesulfobacteriota</taxon>
        <taxon>Desulfuromonadia</taxon>
        <taxon>Desulfuromonadales</taxon>
        <taxon>Geoalkalibacteraceae</taxon>
        <taxon>Geoalkalibacter</taxon>
    </lineage>
</organism>
<name>A0ABY5ZRJ0_9BACT</name>
<dbReference type="SUPFAM" id="SSF103647">
    <property type="entry name" value="TSP type-3 repeat"/>
    <property type="match status" value="1"/>
</dbReference>
<protein>
    <recommendedName>
        <fullName evidence="4">Tetratricopeptide repeat-containing protein</fullName>
    </recommendedName>
</protein>
<evidence type="ECO:0008006" key="4">
    <source>
        <dbReference type="Google" id="ProtNLM"/>
    </source>
</evidence>
<feature type="region of interest" description="Disordered" evidence="1">
    <location>
        <begin position="1049"/>
        <end position="1073"/>
    </location>
</feature>
<dbReference type="Proteomes" id="UP001060414">
    <property type="component" value="Chromosome"/>
</dbReference>
<keyword evidence="3" id="KW-1185">Reference proteome</keyword>
<accession>A0ABY5ZRJ0</accession>
<sequence>MPPFHFAFSGFRGVLCAYRRRATINWTLAAAIALLAGCGGESSSVDIPVAGATHVLSGYVEDGPVADALVTLRFAGTDQVARLCGQSGRGECRVKSDDDGFFSLRIHAGAYLPGLLAVAQGGIDRDTGVDFSAIEMRAALSQFEDQPDAVAITPLTTLLAAQLDRGSPLAEAAAQLRLQLALPADADLGARPSNDETLQHRALLLTKIALESNQQDSLRQILTDLDGQALFSFNGRLSETALQHLTLLQVEGRERVRELENHLASAPGYSWGETFQRLELHRALTDNLALMLTDDATLDPDDERFLANAELFSKAVFAATAHEGIVLSAPAPQRIVRYALFAYGLNNLDTFLLPPDEFAARLTRVTETGPLHLKNDPEIPHLAQSRVRYNLVVPLLEGERLTSEARRIEYFYNSDVSPFYRAERLLAGLNDADLSDAVMLRILEGKARNGLLADARTIAETQIVQTVNRGLGFTTLGDILAEQGRIPEAGESLRQARVQFLRVMAAKGWASITNQDAAHFQKLSSAFRRAGDFSAAREVLDDLEQAAPHLSTAVLFSRLFIGTRNIADEHIERGELALAADLVAAMHDFARRTPANETAGIKHYKARIFNLTETARRYADMDDQAGAWQVYQEVMQLRRNDGLAGYSKAESWVYMRSLADTLFQISRREEAMDLALSIPDSYVDAQGITRSSVFHRNAALKSAAAALALEEGIVAAESFIQQHFPDLRDQIEAWTYFAGNRTTAFVAEQALQQERLDLAHEALLKARPLVAQLQESTDQNRYRYIIQWGYAKLADLAWRGERPALARALLEDAEDMAWTLGDVVYLVAALVDIARVYDTLEQPDQAQAVLEDALAAVGLHRQLLTTRNYLDLQQKILDAFQDFVAEPLEGFIAAARDLFTPGKSYPGTEHDDLAKLQAEALIDAADILALFGHGNPDMLERARALLDEARRAADAVYVPATRMGLYINTSSSKRHLIGAYARARDFATAEALTRALPYRGERHRALETLATIYCEWDDLPHMPSASVDTDGDGRPNFFHPWATEVDRAGWELDPDSDGDGIPDHLDPRPLYPG</sequence>
<dbReference type="InterPro" id="IPR011990">
    <property type="entry name" value="TPR-like_helical_dom_sf"/>
</dbReference>
<reference evidence="2" key="1">
    <citation type="journal article" date="2022" name="Environ. Microbiol.">
        <title>Geoalkalibacter halelectricus SAP #1 sp. nov. possessing extracellular electron transfer and mineral#reducing capabilities from a haloalkaline environment.</title>
        <authorList>
            <person name="Yadav S."/>
            <person name="Singh R."/>
            <person name="Sundharam S.S."/>
            <person name="Chaudhary S."/>
            <person name="Krishnamurthi S."/>
            <person name="Patil S.A."/>
        </authorList>
    </citation>
    <scope>NUCLEOTIDE SEQUENCE</scope>
    <source>
        <strain evidence="2">SAP-1</strain>
    </source>
</reference>
<proteinExistence type="predicted"/>
<evidence type="ECO:0000313" key="3">
    <source>
        <dbReference type="Proteomes" id="UP001060414"/>
    </source>
</evidence>